<accession>A0A8X6KMP2</accession>
<evidence type="ECO:0000313" key="2">
    <source>
        <dbReference type="Proteomes" id="UP000887116"/>
    </source>
</evidence>
<sequence>MQNVELVLVTYKNQDRHIHTGFIMCIRDLPKPQMWRKKSNVVLFVCWFHHEPPTCNMIVYLILVSAENVKMFLSLMAFRAMWDKCVQNSYSVPL</sequence>
<organism evidence="1 2">
    <name type="scientific">Trichonephila clavata</name>
    <name type="common">Joro spider</name>
    <name type="synonym">Nephila clavata</name>
    <dbReference type="NCBI Taxonomy" id="2740835"/>
    <lineage>
        <taxon>Eukaryota</taxon>
        <taxon>Metazoa</taxon>
        <taxon>Ecdysozoa</taxon>
        <taxon>Arthropoda</taxon>
        <taxon>Chelicerata</taxon>
        <taxon>Arachnida</taxon>
        <taxon>Araneae</taxon>
        <taxon>Araneomorphae</taxon>
        <taxon>Entelegynae</taxon>
        <taxon>Araneoidea</taxon>
        <taxon>Nephilidae</taxon>
        <taxon>Trichonephila</taxon>
    </lineage>
</organism>
<proteinExistence type="predicted"/>
<name>A0A8X6KMP2_TRICU</name>
<evidence type="ECO:0000313" key="1">
    <source>
        <dbReference type="EMBL" id="GFQ78291.1"/>
    </source>
</evidence>
<reference evidence="1" key="1">
    <citation type="submission" date="2020-07" db="EMBL/GenBank/DDBJ databases">
        <title>Multicomponent nature underlies the extraordinary mechanical properties of spider dragline silk.</title>
        <authorList>
            <person name="Kono N."/>
            <person name="Nakamura H."/>
            <person name="Mori M."/>
            <person name="Yoshida Y."/>
            <person name="Ohtoshi R."/>
            <person name="Malay A.D."/>
            <person name="Moran D.A.P."/>
            <person name="Tomita M."/>
            <person name="Numata K."/>
            <person name="Arakawa K."/>
        </authorList>
    </citation>
    <scope>NUCLEOTIDE SEQUENCE</scope>
</reference>
<gene>
    <name evidence="1" type="ORF">TNCT_477751</name>
</gene>
<dbReference type="AlphaFoldDB" id="A0A8X6KMP2"/>
<keyword evidence="2" id="KW-1185">Reference proteome</keyword>
<protein>
    <submittedName>
        <fullName evidence="1">Uncharacterized protein</fullName>
    </submittedName>
</protein>
<comment type="caution">
    <text evidence="1">The sequence shown here is derived from an EMBL/GenBank/DDBJ whole genome shotgun (WGS) entry which is preliminary data.</text>
</comment>
<dbReference type="EMBL" id="BMAO01002098">
    <property type="protein sequence ID" value="GFQ78291.1"/>
    <property type="molecule type" value="Genomic_DNA"/>
</dbReference>
<dbReference type="Proteomes" id="UP000887116">
    <property type="component" value="Unassembled WGS sequence"/>
</dbReference>